<protein>
    <submittedName>
        <fullName evidence="2">Uncharacterized protein</fullName>
    </submittedName>
</protein>
<accession>A0A9N8PZ00</accession>
<evidence type="ECO:0000256" key="1">
    <source>
        <dbReference type="SAM" id="Phobius"/>
    </source>
</evidence>
<dbReference type="Proteomes" id="UP001154114">
    <property type="component" value="Chromosome 5"/>
</dbReference>
<sequence length="113" mass="12664">MKEVTRQNSKQQLIIKRCIYDASIFRAPFWRPGNVPGDLCTSVGRWAGWTGPNTTGHRSLGAEKLEPTSHHHLPNFCILKQLQQISRTHLLNVALVCSLPCTILIHSSLHSPT</sequence>
<dbReference type="AlphaFoldDB" id="A0A9N8PZ00"/>
<evidence type="ECO:0000313" key="3">
    <source>
        <dbReference type="Proteomes" id="UP001154114"/>
    </source>
</evidence>
<keyword evidence="1" id="KW-0472">Membrane</keyword>
<keyword evidence="1" id="KW-0812">Transmembrane</keyword>
<dbReference type="EMBL" id="LR824008">
    <property type="protein sequence ID" value="CAD0196663.1"/>
    <property type="molecule type" value="Genomic_DNA"/>
</dbReference>
<evidence type="ECO:0000313" key="2">
    <source>
        <dbReference type="EMBL" id="CAD0196663.1"/>
    </source>
</evidence>
<keyword evidence="3" id="KW-1185">Reference proteome</keyword>
<feature type="transmembrane region" description="Helical" evidence="1">
    <location>
        <begin position="90"/>
        <end position="109"/>
    </location>
</feature>
<reference evidence="2" key="1">
    <citation type="submission" date="2021-12" db="EMBL/GenBank/DDBJ databases">
        <authorList>
            <person name="King R."/>
        </authorList>
    </citation>
    <scope>NUCLEOTIDE SEQUENCE</scope>
</reference>
<name>A0A9N8PZ00_CHRIL</name>
<gene>
    <name evidence="2" type="ORF">CINC_LOCUS10951</name>
</gene>
<keyword evidence="1" id="KW-1133">Transmembrane helix</keyword>
<organism evidence="2 3">
    <name type="scientific">Chrysodeixis includens</name>
    <name type="common">Soybean looper</name>
    <name type="synonym">Pseudoplusia includens</name>
    <dbReference type="NCBI Taxonomy" id="689277"/>
    <lineage>
        <taxon>Eukaryota</taxon>
        <taxon>Metazoa</taxon>
        <taxon>Ecdysozoa</taxon>
        <taxon>Arthropoda</taxon>
        <taxon>Hexapoda</taxon>
        <taxon>Insecta</taxon>
        <taxon>Pterygota</taxon>
        <taxon>Neoptera</taxon>
        <taxon>Endopterygota</taxon>
        <taxon>Lepidoptera</taxon>
        <taxon>Glossata</taxon>
        <taxon>Ditrysia</taxon>
        <taxon>Noctuoidea</taxon>
        <taxon>Noctuidae</taxon>
        <taxon>Plusiinae</taxon>
        <taxon>Chrysodeixis</taxon>
    </lineage>
</organism>
<proteinExistence type="predicted"/>